<keyword evidence="6" id="KW-1185">Reference proteome</keyword>
<feature type="region of interest" description="Disordered" evidence="3">
    <location>
        <begin position="583"/>
        <end position="622"/>
    </location>
</feature>
<dbReference type="Pfam" id="PF05383">
    <property type="entry name" value="La"/>
    <property type="match status" value="1"/>
</dbReference>
<gene>
    <name evidence="5" type="ORF">K491DRAFT_658013</name>
</gene>
<dbReference type="Proteomes" id="UP000799324">
    <property type="component" value="Unassembled WGS sequence"/>
</dbReference>
<evidence type="ECO:0000313" key="5">
    <source>
        <dbReference type="EMBL" id="KAF2655555.1"/>
    </source>
</evidence>
<dbReference type="InterPro" id="IPR036388">
    <property type="entry name" value="WH-like_DNA-bd_sf"/>
</dbReference>
<protein>
    <recommendedName>
        <fullName evidence="4">HTH La-type RNA-binding domain-containing protein</fullName>
    </recommendedName>
</protein>
<proteinExistence type="predicted"/>
<keyword evidence="1 2" id="KW-0694">RNA-binding</keyword>
<evidence type="ECO:0000313" key="6">
    <source>
        <dbReference type="Proteomes" id="UP000799324"/>
    </source>
</evidence>
<feature type="region of interest" description="Disordered" evidence="3">
    <location>
        <begin position="1"/>
        <end position="21"/>
    </location>
</feature>
<feature type="domain" description="HTH La-type RNA-binding" evidence="4">
    <location>
        <begin position="23"/>
        <end position="112"/>
    </location>
</feature>
<feature type="region of interest" description="Disordered" evidence="3">
    <location>
        <begin position="148"/>
        <end position="170"/>
    </location>
</feature>
<sequence length="622" mass="69997">MADVDSPAIIPPELNGGPVGGLVEEEHPDAPAIRRQVEFYFSDENLPTDLHLLKCCDGRKNEPVSISRICGFKKMRVFKKKVVIRALRDSTFLNVSDDGKTVWRKVPLVGPCLLDEDYHVGVDSDDDIAYDPRTKRQIAHPVPRLPQQKKAYPEGTSKNMLKPTGFEDTHVEGPLTPQEAEEEMAMYDPDKPFAERIEIAIQRFKQKRRMHEMYAKIFNKWMKFGGVECEPQRMFGGLSQAEMKEMTGEEIARATATHHVPWDREEKNKWAVDFFGVAEAFLSSYYPAHYGHDPKQVKTACQVLRSFYNYLLFHNVCDEHRDSLMAARALCDKADFELPQVYRAGTSLPGPFNVGASTIFGGSHAGTYTGLSSWTQDMSQEDLENSAIGTIGMRNEAAKVTFMTGVAAYGTDEQYDLLTQAGATLQTLKITASESTGLEVIAINKSTEEIREVYAQQNEAWKRKINLQPLGKLVCKRWQIEDFKEYDLPPSKTPNKSKSKSQSQSENNETGELEFWIEDDVLAECFVGMKLEATVLTLAGGIIVLDEVKEVFCSFYKWLPNDLWAERKPPRFRLMKKWLDGTGEEEGDGKVGANGNGNANGKGKGKKNGEMDEGEMSDDFEE</sequence>
<dbReference type="PROSITE" id="PS50961">
    <property type="entry name" value="HTH_LA"/>
    <property type="match status" value="1"/>
</dbReference>
<accession>A0A6A6T6A9</accession>
<dbReference type="GO" id="GO:0003729">
    <property type="term" value="F:mRNA binding"/>
    <property type="evidence" value="ECO:0007669"/>
    <property type="project" value="TreeGrafter"/>
</dbReference>
<dbReference type="Gene3D" id="1.10.10.10">
    <property type="entry name" value="Winged helix-like DNA-binding domain superfamily/Winged helix DNA-binding domain"/>
    <property type="match status" value="1"/>
</dbReference>
<feature type="compositionally biased region" description="Acidic residues" evidence="3">
    <location>
        <begin position="611"/>
        <end position="622"/>
    </location>
</feature>
<feature type="compositionally biased region" description="Gly residues" evidence="3">
    <location>
        <begin position="590"/>
        <end position="602"/>
    </location>
</feature>
<dbReference type="AlphaFoldDB" id="A0A6A6T6A9"/>
<evidence type="ECO:0000256" key="2">
    <source>
        <dbReference type="PROSITE-ProRule" id="PRU00332"/>
    </source>
</evidence>
<feature type="region of interest" description="Disordered" evidence="3">
    <location>
        <begin position="489"/>
        <end position="509"/>
    </location>
</feature>
<name>A0A6A6T6A9_9PLEO</name>
<organism evidence="5 6">
    <name type="scientific">Lophiostoma macrostomum CBS 122681</name>
    <dbReference type="NCBI Taxonomy" id="1314788"/>
    <lineage>
        <taxon>Eukaryota</taxon>
        <taxon>Fungi</taxon>
        <taxon>Dikarya</taxon>
        <taxon>Ascomycota</taxon>
        <taxon>Pezizomycotina</taxon>
        <taxon>Dothideomycetes</taxon>
        <taxon>Pleosporomycetidae</taxon>
        <taxon>Pleosporales</taxon>
        <taxon>Lophiostomataceae</taxon>
        <taxon>Lophiostoma</taxon>
    </lineage>
</organism>
<dbReference type="PANTHER" id="PTHR22792:SF140">
    <property type="entry name" value="ACHILLES, ISOFORM A"/>
    <property type="match status" value="1"/>
</dbReference>
<dbReference type="EMBL" id="MU004347">
    <property type="protein sequence ID" value="KAF2655555.1"/>
    <property type="molecule type" value="Genomic_DNA"/>
</dbReference>
<dbReference type="SUPFAM" id="SSF46785">
    <property type="entry name" value="Winged helix' DNA-binding domain"/>
    <property type="match status" value="1"/>
</dbReference>
<dbReference type="InterPro" id="IPR018606">
    <property type="entry name" value="Arb1"/>
</dbReference>
<reference evidence="5" key="1">
    <citation type="journal article" date="2020" name="Stud. Mycol.">
        <title>101 Dothideomycetes genomes: a test case for predicting lifestyles and emergence of pathogens.</title>
        <authorList>
            <person name="Haridas S."/>
            <person name="Albert R."/>
            <person name="Binder M."/>
            <person name="Bloem J."/>
            <person name="Labutti K."/>
            <person name="Salamov A."/>
            <person name="Andreopoulos B."/>
            <person name="Baker S."/>
            <person name="Barry K."/>
            <person name="Bills G."/>
            <person name="Bluhm B."/>
            <person name="Cannon C."/>
            <person name="Castanera R."/>
            <person name="Culley D."/>
            <person name="Daum C."/>
            <person name="Ezra D."/>
            <person name="Gonzalez J."/>
            <person name="Henrissat B."/>
            <person name="Kuo A."/>
            <person name="Liang C."/>
            <person name="Lipzen A."/>
            <person name="Lutzoni F."/>
            <person name="Magnuson J."/>
            <person name="Mondo S."/>
            <person name="Nolan M."/>
            <person name="Ohm R."/>
            <person name="Pangilinan J."/>
            <person name="Park H.-J."/>
            <person name="Ramirez L."/>
            <person name="Alfaro M."/>
            <person name="Sun H."/>
            <person name="Tritt A."/>
            <person name="Yoshinaga Y."/>
            <person name="Zwiers L.-H."/>
            <person name="Turgeon B."/>
            <person name="Goodwin S."/>
            <person name="Spatafora J."/>
            <person name="Crous P."/>
            <person name="Grigoriev I."/>
        </authorList>
    </citation>
    <scope>NUCLEOTIDE SEQUENCE</scope>
    <source>
        <strain evidence="5">CBS 122681</strain>
    </source>
</reference>
<dbReference type="PANTHER" id="PTHR22792">
    <property type="entry name" value="LUPUS LA PROTEIN-RELATED"/>
    <property type="match status" value="1"/>
</dbReference>
<evidence type="ECO:0000259" key="4">
    <source>
        <dbReference type="PROSITE" id="PS50961"/>
    </source>
</evidence>
<dbReference type="InterPro" id="IPR045180">
    <property type="entry name" value="La_dom_prot"/>
</dbReference>
<dbReference type="GO" id="GO:0031047">
    <property type="term" value="P:regulatory ncRNA-mediated gene silencing"/>
    <property type="evidence" value="ECO:0007669"/>
    <property type="project" value="InterPro"/>
</dbReference>
<dbReference type="InterPro" id="IPR006630">
    <property type="entry name" value="La_HTH"/>
</dbReference>
<feature type="compositionally biased region" description="Low complexity" evidence="3">
    <location>
        <begin position="489"/>
        <end position="508"/>
    </location>
</feature>
<dbReference type="Pfam" id="PF09692">
    <property type="entry name" value="Arb1"/>
    <property type="match status" value="1"/>
</dbReference>
<dbReference type="GO" id="GO:0033167">
    <property type="term" value="C:ARC complex"/>
    <property type="evidence" value="ECO:0007669"/>
    <property type="project" value="InterPro"/>
</dbReference>
<evidence type="ECO:0000256" key="3">
    <source>
        <dbReference type="SAM" id="MobiDB-lite"/>
    </source>
</evidence>
<dbReference type="InterPro" id="IPR036390">
    <property type="entry name" value="WH_DNA-bd_sf"/>
</dbReference>
<dbReference type="OrthoDB" id="435402at2759"/>
<dbReference type="SMART" id="SM00715">
    <property type="entry name" value="LA"/>
    <property type="match status" value="1"/>
</dbReference>
<evidence type="ECO:0000256" key="1">
    <source>
        <dbReference type="ARBA" id="ARBA00022884"/>
    </source>
</evidence>